<reference evidence="2 3" key="1">
    <citation type="submission" date="2017-06" db="EMBL/GenBank/DDBJ databases">
        <title>Ant-infecting Ophiocordyceps genomes reveal a high diversity of potential behavioral manipulation genes and a possible major role for enterotoxins.</title>
        <authorList>
            <person name="De Bekker C."/>
            <person name="Evans H.C."/>
            <person name="Brachmann A."/>
            <person name="Hughes D.P."/>
        </authorList>
    </citation>
    <scope>NUCLEOTIDE SEQUENCE [LARGE SCALE GENOMIC DNA]</scope>
    <source>
        <strain evidence="2 3">Map16</strain>
    </source>
</reference>
<proteinExistence type="predicted"/>
<evidence type="ECO:0000313" key="3">
    <source>
        <dbReference type="Proteomes" id="UP000226431"/>
    </source>
</evidence>
<dbReference type="Proteomes" id="UP000226431">
    <property type="component" value="Unassembled WGS sequence"/>
</dbReference>
<evidence type="ECO:0000313" key="2">
    <source>
        <dbReference type="EMBL" id="PHH78731.1"/>
    </source>
</evidence>
<gene>
    <name evidence="2" type="ORF">CDD80_6366</name>
</gene>
<dbReference type="AlphaFoldDB" id="A0A2C5ZHQ3"/>
<keyword evidence="3" id="KW-1185">Reference proteome</keyword>
<feature type="region of interest" description="Disordered" evidence="1">
    <location>
        <begin position="292"/>
        <end position="318"/>
    </location>
</feature>
<organism evidence="2 3">
    <name type="scientific">Ophiocordyceps camponoti-rufipedis</name>
    <dbReference type="NCBI Taxonomy" id="2004952"/>
    <lineage>
        <taxon>Eukaryota</taxon>
        <taxon>Fungi</taxon>
        <taxon>Dikarya</taxon>
        <taxon>Ascomycota</taxon>
        <taxon>Pezizomycotina</taxon>
        <taxon>Sordariomycetes</taxon>
        <taxon>Hypocreomycetidae</taxon>
        <taxon>Hypocreales</taxon>
        <taxon>Ophiocordycipitaceae</taxon>
        <taxon>Ophiocordyceps</taxon>
    </lineage>
</organism>
<dbReference type="EMBL" id="NJES01000069">
    <property type="protein sequence ID" value="PHH78731.1"/>
    <property type="molecule type" value="Genomic_DNA"/>
</dbReference>
<sequence length="632" mass="71127">MSRRSLCKHSAIFKVFWRRQGARPRTRRSGTVHGRRDPIVFMFQQRFFPSSDDSTRQSLDRHIENARIEFQINMLHSTKSCVLSPVLLIQTRKRSIRNGFLDSDTDSRHTNSRRTRLTGAIFNLPPTERTSPGTHLAVPRSLHRHNFQVAWLKSRDAQSMISRFRSKKDGNRDLHLRVAQEKRPPPRMKKRSSYGCASPARSAKFYNPDEVISLDTVWLFPVPFADEAQHPIYLVSPPVILRGELTVLQIFQETFPRNPRSPGRHRLASTCLTCGTVTSLVLSTSLSIPNASEDEEEATELSMANPSRHLQLPPGRGRKTSHRLALTRLDLVEPLISLASLSIPSTSGEKEEADEFWPHYIVRAIYILLPSEVISLGIVWLLSRLRHKPLNPLPRSQWPALESSLEIVLPSRTSRHTGSVACGSDAFEDSLVRKSSFCQTTRCLWTLQLCFPVLFKEAFGDDGSHPVETRSLLLKVQCRLDFVGEGVTDVSPGGGRSADAAAGRVEALAREAKARMSSGVPDARANGVVAGFGEDESTGRFGEVGFDHPSDILEQLRCGSSKLNREPEIEFLPDIVDSSEIEFLPDIVDSSSLTVDDDDIDGIRVWEAAEDQLQPWWRYDLESWDSIVHRIF</sequence>
<evidence type="ECO:0000256" key="1">
    <source>
        <dbReference type="SAM" id="MobiDB-lite"/>
    </source>
</evidence>
<name>A0A2C5ZHQ3_9HYPO</name>
<protein>
    <submittedName>
        <fullName evidence="2">Uncharacterized protein</fullName>
    </submittedName>
</protein>
<comment type="caution">
    <text evidence="2">The sequence shown here is derived from an EMBL/GenBank/DDBJ whole genome shotgun (WGS) entry which is preliminary data.</text>
</comment>
<accession>A0A2C5ZHQ3</accession>